<dbReference type="Proteomes" id="UP000032568">
    <property type="component" value="Chromosome"/>
</dbReference>
<keyword evidence="1" id="KW-0472">Membrane</keyword>
<evidence type="ECO:0000313" key="2">
    <source>
        <dbReference type="EMBL" id="WDD96776.1"/>
    </source>
</evidence>
<evidence type="ECO:0000256" key="1">
    <source>
        <dbReference type="SAM" id="Phobius"/>
    </source>
</evidence>
<dbReference type="RefSeq" id="WP_044834874.1">
    <property type="nucleotide sequence ID" value="NZ_CP059735.1"/>
</dbReference>
<reference evidence="2 3" key="2">
    <citation type="journal article" date="2022" name="Mar. Drugs">
        <title>Bioassay-Guided Fractionation Leads to the Detection of Cholic Acid Generated by the Rare Thalassomonas sp.</title>
        <authorList>
            <person name="Pheiffer F."/>
            <person name="Schneider Y.K."/>
            <person name="Hansen E.H."/>
            <person name="Andersen J.H."/>
            <person name="Isaksson J."/>
            <person name="Busche T."/>
            <person name="R C."/>
            <person name="Kalinowski J."/>
            <person name="Zyl L.V."/>
            <person name="Trindade M."/>
        </authorList>
    </citation>
    <scope>NUCLEOTIDE SEQUENCE [LARGE SCALE GENOMIC DNA]</scope>
    <source>
        <strain evidence="2 3">A5K-106</strain>
    </source>
</reference>
<gene>
    <name evidence="2" type="ORF">SG35_015475</name>
</gene>
<dbReference type="KEGG" id="tact:SG35_015475"/>
<feature type="transmembrane region" description="Helical" evidence="1">
    <location>
        <begin position="12"/>
        <end position="32"/>
    </location>
</feature>
<keyword evidence="1" id="KW-1133">Transmembrane helix</keyword>
<keyword evidence="3" id="KW-1185">Reference proteome</keyword>
<protein>
    <submittedName>
        <fullName evidence="2">Uncharacterized protein</fullName>
    </submittedName>
</protein>
<feature type="transmembrane region" description="Helical" evidence="1">
    <location>
        <begin position="38"/>
        <end position="57"/>
    </location>
</feature>
<name>A0AAE9YNT3_9GAMM</name>
<keyword evidence="1" id="KW-0812">Transmembrane</keyword>
<reference evidence="2 3" key="1">
    <citation type="journal article" date="2015" name="Genome Announc.">
        <title>Draft Genome Sequences of Marine Isolates of Thalassomonas viridans and Thalassomonas actiniarum.</title>
        <authorList>
            <person name="Olonade I."/>
            <person name="van Zyl L.J."/>
            <person name="Trindade M."/>
        </authorList>
    </citation>
    <scope>NUCLEOTIDE SEQUENCE [LARGE SCALE GENOMIC DNA]</scope>
    <source>
        <strain evidence="2 3">A5K-106</strain>
    </source>
</reference>
<dbReference type="EMBL" id="CP059735">
    <property type="protein sequence ID" value="WDD96776.1"/>
    <property type="molecule type" value="Genomic_DNA"/>
</dbReference>
<evidence type="ECO:0000313" key="3">
    <source>
        <dbReference type="Proteomes" id="UP000032568"/>
    </source>
</evidence>
<accession>A0AAE9YNT3</accession>
<proteinExistence type="predicted"/>
<organism evidence="2 3">
    <name type="scientific">Thalassomonas actiniarum</name>
    <dbReference type="NCBI Taxonomy" id="485447"/>
    <lineage>
        <taxon>Bacteria</taxon>
        <taxon>Pseudomonadati</taxon>
        <taxon>Pseudomonadota</taxon>
        <taxon>Gammaproteobacteria</taxon>
        <taxon>Alteromonadales</taxon>
        <taxon>Colwelliaceae</taxon>
        <taxon>Thalassomonas</taxon>
    </lineage>
</organism>
<sequence length="275" mass="32270">MDWNKLIWRAATLATTLTIFFLLLTVLTFWGLNTSEKLNFFIAIFTGGAALATAYAAKQAAKSAEVSERASKTWKHQMALDVELKEAKKIKVALMTYYRHFINEAHKYHSFTYSELVSDLEHYKKTDPKEFSNFIHKYSSQSSALWSELEAAFDEASFVKHDFEELKRYRISQYRHNASCEYLMVSFLKPRLEFGSPELKQAITGVYRVKDWNDLYFRNENIMKVQIEIRDDDESFKSIDAYCDLFEDVAQWHVQIASRIDRRIEEIKNKLSTEL</sequence>
<dbReference type="AlphaFoldDB" id="A0AAE9YNT3"/>